<evidence type="ECO:0000256" key="2">
    <source>
        <dbReference type="ARBA" id="ARBA00009261"/>
    </source>
</evidence>
<feature type="transmembrane region" description="Helical" evidence="9">
    <location>
        <begin position="293"/>
        <end position="316"/>
    </location>
</feature>
<dbReference type="InterPro" id="IPR001463">
    <property type="entry name" value="Na/Ala_symport"/>
</dbReference>
<dbReference type="Gene3D" id="1.20.1740.10">
    <property type="entry name" value="Amino acid/polyamine transporter I"/>
    <property type="match status" value="1"/>
</dbReference>
<evidence type="ECO:0000256" key="9">
    <source>
        <dbReference type="RuleBase" id="RU363064"/>
    </source>
</evidence>
<protein>
    <submittedName>
        <fullName evidence="10">Alanine:cation symporter family protein</fullName>
    </submittedName>
</protein>
<comment type="similarity">
    <text evidence="2 9">Belongs to the alanine or glycine:cation symporter (AGCS) (TC 2.A.25) family.</text>
</comment>
<feature type="transmembrane region" description="Helical" evidence="9">
    <location>
        <begin position="204"/>
        <end position="225"/>
    </location>
</feature>
<dbReference type="Pfam" id="PF01235">
    <property type="entry name" value="Na_Ala_symp"/>
    <property type="match status" value="1"/>
</dbReference>
<evidence type="ECO:0000256" key="6">
    <source>
        <dbReference type="ARBA" id="ARBA00022847"/>
    </source>
</evidence>
<proteinExistence type="inferred from homology"/>
<feature type="transmembrane region" description="Helical" evidence="9">
    <location>
        <begin position="12"/>
        <end position="30"/>
    </location>
</feature>
<dbReference type="NCBIfam" id="TIGR00835">
    <property type="entry name" value="agcS"/>
    <property type="match status" value="1"/>
</dbReference>
<organism evidence="10 11">
    <name type="scientific">Staphylococcus xylosus</name>
    <dbReference type="NCBI Taxonomy" id="1288"/>
    <lineage>
        <taxon>Bacteria</taxon>
        <taxon>Bacillati</taxon>
        <taxon>Bacillota</taxon>
        <taxon>Bacilli</taxon>
        <taxon>Bacillales</taxon>
        <taxon>Staphylococcaceae</taxon>
        <taxon>Staphylococcus</taxon>
    </lineage>
</organism>
<keyword evidence="6 9" id="KW-0769">Symport</keyword>
<evidence type="ECO:0000256" key="1">
    <source>
        <dbReference type="ARBA" id="ARBA00004651"/>
    </source>
</evidence>
<dbReference type="PRINTS" id="PR00175">
    <property type="entry name" value="NAALASMPORT"/>
</dbReference>
<sequence>MKEIIHWLNSIVWSPALVIFILGLGFLFTIKTKFVQFKYIKEMIKLTFSGSKSTAGISSFQAMSMSLGSRIGIGNIAGVATAITLGGPGAIFWMWILAFISASIAFAETTLAQIYKVKQNGEYRGGAPYYINKGLNKKGLALLFAGITMISMTLLVPGIQVNTIALSMDQAFGLQPSITAIILVILLATIIFGGVKRIARAAEMVVPIMAIGYISICIIILLVNITSIPSVVGIIINSAINPTSTFGGIIGSAISWGVQRGAFSNAAGFGSETFETAASEVSHPVKQGLVQALSVYITTIIICSATAFMILITGMYNIQLENGTIVKDNIGNVEAGASNVQMSIETLFPGFGSAFVAIATFFFAFTSLITYSYKAESSLAFFNSERKKVIKWPLIVLKIGFLIIVYYHSVNSAALAWSFGDLGFGIMAWMNMLALIFLVKPVVVALKDYDAQRKKGIDPIFNPKKLGIKGADFWEEEYYHEIEKEVKSKKYVNSTMKTIKIQKVLSYTKNNIN</sequence>
<comment type="caution">
    <text evidence="10">The sequence shown here is derived from an EMBL/GenBank/DDBJ whole genome shotgun (WGS) entry which is preliminary data.</text>
</comment>
<feature type="transmembrane region" description="Helical" evidence="9">
    <location>
        <begin position="392"/>
        <end position="410"/>
    </location>
</feature>
<keyword evidence="11" id="KW-1185">Reference proteome</keyword>
<feature type="transmembrane region" description="Helical" evidence="9">
    <location>
        <begin position="140"/>
        <end position="159"/>
    </location>
</feature>
<feature type="transmembrane region" description="Helical" evidence="9">
    <location>
        <begin position="351"/>
        <end position="371"/>
    </location>
</feature>
<dbReference type="GO" id="GO:0005283">
    <property type="term" value="F:amino acid:sodium symporter activity"/>
    <property type="evidence" value="ECO:0007669"/>
    <property type="project" value="InterPro"/>
</dbReference>
<reference evidence="10 11" key="1">
    <citation type="journal article" date="2016" name="Front. Microbiol.">
        <title>Comprehensive Phylogenetic Analysis of Bovine Non-aureus Staphylococci Species Based on Whole-Genome Sequencing.</title>
        <authorList>
            <person name="Naushad S."/>
            <person name="Barkema H.W."/>
            <person name="Luby C."/>
            <person name="Condas L.A."/>
            <person name="Nobrega D.B."/>
            <person name="Carson D.A."/>
            <person name="De Buck J."/>
        </authorList>
    </citation>
    <scope>NUCLEOTIDE SEQUENCE [LARGE SCALE GENOMIC DNA]</scope>
    <source>
        <strain evidence="10 11">SNUC 102</strain>
    </source>
</reference>
<feature type="transmembrane region" description="Helical" evidence="9">
    <location>
        <begin position="92"/>
        <end position="115"/>
    </location>
</feature>
<evidence type="ECO:0000256" key="5">
    <source>
        <dbReference type="ARBA" id="ARBA00022692"/>
    </source>
</evidence>
<accession>A0A418IKM6</accession>
<evidence type="ECO:0000256" key="8">
    <source>
        <dbReference type="ARBA" id="ARBA00023136"/>
    </source>
</evidence>
<evidence type="ECO:0000313" key="11">
    <source>
        <dbReference type="Proteomes" id="UP000285567"/>
    </source>
</evidence>
<evidence type="ECO:0000256" key="3">
    <source>
        <dbReference type="ARBA" id="ARBA00022448"/>
    </source>
</evidence>
<dbReference type="PANTHER" id="PTHR30330">
    <property type="entry name" value="AGSS FAMILY TRANSPORTER, SODIUM-ALANINE"/>
    <property type="match status" value="1"/>
</dbReference>
<dbReference type="RefSeq" id="WP_017722272.1">
    <property type="nucleotide sequence ID" value="NZ_CABIWF010000003.1"/>
</dbReference>
<feature type="transmembrane region" description="Helical" evidence="9">
    <location>
        <begin position="231"/>
        <end position="254"/>
    </location>
</feature>
<gene>
    <name evidence="10" type="ORF">BU097_12680</name>
</gene>
<keyword evidence="4 9" id="KW-1003">Cell membrane</keyword>
<evidence type="ECO:0000256" key="4">
    <source>
        <dbReference type="ARBA" id="ARBA00022475"/>
    </source>
</evidence>
<dbReference type="FunFam" id="1.20.1740.10:FF:000004">
    <property type="entry name" value="Sodium:alanine symporter family protein"/>
    <property type="match status" value="1"/>
</dbReference>
<keyword evidence="3 9" id="KW-0813">Transport</keyword>
<evidence type="ECO:0000313" key="10">
    <source>
        <dbReference type="EMBL" id="RIN07926.1"/>
    </source>
</evidence>
<evidence type="ECO:0000256" key="7">
    <source>
        <dbReference type="ARBA" id="ARBA00022989"/>
    </source>
</evidence>
<comment type="subcellular location">
    <subcellularLocation>
        <location evidence="1 9">Cell membrane</location>
        <topology evidence="1 9">Multi-pass membrane protein</topology>
    </subcellularLocation>
</comment>
<keyword evidence="5 9" id="KW-0812">Transmembrane</keyword>
<dbReference type="AlphaFoldDB" id="A0A418IKM6"/>
<feature type="transmembrane region" description="Helical" evidence="9">
    <location>
        <begin position="422"/>
        <end position="446"/>
    </location>
</feature>
<dbReference type="EMBL" id="QXUL01000084">
    <property type="protein sequence ID" value="RIN07926.1"/>
    <property type="molecule type" value="Genomic_DNA"/>
</dbReference>
<dbReference type="GO" id="GO:0005886">
    <property type="term" value="C:plasma membrane"/>
    <property type="evidence" value="ECO:0007669"/>
    <property type="project" value="UniProtKB-SubCell"/>
</dbReference>
<dbReference type="PANTHER" id="PTHR30330:SF7">
    <property type="entry name" value="SODIUM_PROTON-DEPENDENT ALANINE CARRIER PROTEIN YRBD-RELATED"/>
    <property type="match status" value="1"/>
</dbReference>
<dbReference type="Proteomes" id="UP000285567">
    <property type="component" value="Unassembled WGS sequence"/>
</dbReference>
<feature type="transmembrane region" description="Helical" evidence="9">
    <location>
        <begin position="171"/>
        <end position="192"/>
    </location>
</feature>
<keyword evidence="8 9" id="KW-0472">Membrane</keyword>
<keyword evidence="7 9" id="KW-1133">Transmembrane helix</keyword>
<dbReference type="OrthoDB" id="9804874at2"/>
<name>A0A418IKM6_STAXY</name>